<dbReference type="PANTHER" id="PTHR24421">
    <property type="entry name" value="NITRATE/NITRITE SENSOR PROTEIN NARX-RELATED"/>
    <property type="match status" value="1"/>
</dbReference>
<dbReference type="PROSITE" id="PS50109">
    <property type="entry name" value="HIS_KIN"/>
    <property type="match status" value="1"/>
</dbReference>
<evidence type="ECO:0000256" key="2">
    <source>
        <dbReference type="ARBA" id="ARBA00022777"/>
    </source>
</evidence>
<feature type="transmembrane region" description="Helical" evidence="4">
    <location>
        <begin position="435"/>
        <end position="455"/>
    </location>
</feature>
<dbReference type="EMBL" id="JBBUKT010000017">
    <property type="protein sequence ID" value="MEK7954261.1"/>
    <property type="molecule type" value="Genomic_DNA"/>
</dbReference>
<reference evidence="6 7" key="1">
    <citation type="submission" date="2024-04" db="EMBL/GenBank/DDBJ databases">
        <title>Luteolibacter sp. isolated from soil.</title>
        <authorList>
            <person name="An J."/>
        </authorList>
    </citation>
    <scope>NUCLEOTIDE SEQUENCE [LARGE SCALE GENOMIC DNA]</scope>
    <source>
        <strain evidence="6 7">Y139</strain>
    </source>
</reference>
<dbReference type="InterPro" id="IPR003594">
    <property type="entry name" value="HATPase_dom"/>
</dbReference>
<evidence type="ECO:0000313" key="6">
    <source>
        <dbReference type="EMBL" id="MEK7954261.1"/>
    </source>
</evidence>
<dbReference type="InterPro" id="IPR050482">
    <property type="entry name" value="Sensor_HK_TwoCompSys"/>
</dbReference>
<protein>
    <submittedName>
        <fullName evidence="6">ATP-binding protein</fullName>
    </submittedName>
</protein>
<keyword evidence="7" id="KW-1185">Reference proteome</keyword>
<dbReference type="RefSeq" id="WP_341408029.1">
    <property type="nucleotide sequence ID" value="NZ_JBBUKT010000017.1"/>
</dbReference>
<name>A0ABU9B2Y4_9BACT</name>
<keyword evidence="2" id="KW-0418">Kinase</keyword>
<keyword evidence="6" id="KW-0067">ATP-binding</keyword>
<sequence length="680" mass="73108">MIPIRSILDRLRLLVAGVVTAAGMAGGAEIRELQAKATTEDFTPVTVTTKGIVTWADPALGKYFQIQDEHGGMRVEFTGPTGPKVKDLVEVQGTLERGPYAPVISAATFTVTGTGELPRAENASGGGLLNGEYNGLLVDIHGFVRSAEIVPPNIFVAVLSSGSARVTIRISNPGDLDPKERIAHQVFLRGVAVPVRARSSLRQLVDVEVHGVSKEDFYSRGPEPADPWAKPVMSLHEAFQYRPAVSRSDRIRVRGQVVCHRNGFVFLNDGNSGIAVRGVGSDKLKAGDEVEAVGFPDLEDFLPVLSDAVFEPLPAERPRVKPKPMSIESLQGGLQHAAYVTARGRLLDRLQTPSKEGGGLLVLALNTPRGVFTAELEGDGVGIPNLEEGATLDVSGICQVSVDGVGNPTSFKILVPDPARVNVVEKASFFTVKRLLVMLSLVLGVLVAVILFAYLTSRRNLRLAAEMRERNAVTAERSRLARDLHDTLEQGLTGIHLRLHSIGPEEADASPETREHLQAVDSLVRQCHSEMRQSIWNLRSVALEKFDLAEALERAAKSLTLGSNIRVDAKQSSASGRLPALIEDNLLRIGQEAITNAVKHAKPSVITIDLHVSAKRAILSVADDGCGIRQEAVPGRFGLTGMQERAQRIGGTLRVESNAQGGTTVEVEVPLQNGHENPST</sequence>
<evidence type="ECO:0000256" key="4">
    <source>
        <dbReference type="SAM" id="Phobius"/>
    </source>
</evidence>
<dbReference type="Pfam" id="PF02518">
    <property type="entry name" value="HATPase_c"/>
    <property type="match status" value="1"/>
</dbReference>
<comment type="caution">
    <text evidence="6">The sequence shown here is derived from an EMBL/GenBank/DDBJ whole genome shotgun (WGS) entry which is preliminary data.</text>
</comment>
<dbReference type="CDD" id="cd16917">
    <property type="entry name" value="HATPase_UhpB-NarQ-NarX-like"/>
    <property type="match status" value="1"/>
</dbReference>
<keyword evidence="4" id="KW-0472">Membrane</keyword>
<dbReference type="Proteomes" id="UP001371305">
    <property type="component" value="Unassembled WGS sequence"/>
</dbReference>
<evidence type="ECO:0000256" key="1">
    <source>
        <dbReference type="ARBA" id="ARBA00022679"/>
    </source>
</evidence>
<evidence type="ECO:0000313" key="7">
    <source>
        <dbReference type="Proteomes" id="UP001371305"/>
    </source>
</evidence>
<keyword evidence="3" id="KW-0902">Two-component regulatory system</keyword>
<dbReference type="InterPro" id="IPR036890">
    <property type="entry name" value="HATPase_C_sf"/>
</dbReference>
<gene>
    <name evidence="6" type="ORF">WKV53_27330</name>
</gene>
<dbReference type="InterPro" id="IPR011712">
    <property type="entry name" value="Sig_transdc_His_kin_sub3_dim/P"/>
</dbReference>
<dbReference type="Pfam" id="PF07730">
    <property type="entry name" value="HisKA_3"/>
    <property type="match status" value="1"/>
</dbReference>
<organism evidence="6 7">
    <name type="scientific">Luteolibacter soli</name>
    <dbReference type="NCBI Taxonomy" id="3135280"/>
    <lineage>
        <taxon>Bacteria</taxon>
        <taxon>Pseudomonadati</taxon>
        <taxon>Verrucomicrobiota</taxon>
        <taxon>Verrucomicrobiia</taxon>
        <taxon>Verrucomicrobiales</taxon>
        <taxon>Verrucomicrobiaceae</taxon>
        <taxon>Luteolibacter</taxon>
    </lineage>
</organism>
<feature type="domain" description="Histidine kinase" evidence="5">
    <location>
        <begin position="483"/>
        <end position="673"/>
    </location>
</feature>
<proteinExistence type="predicted"/>
<keyword evidence="4" id="KW-1133">Transmembrane helix</keyword>
<dbReference type="SUPFAM" id="SSF55874">
    <property type="entry name" value="ATPase domain of HSP90 chaperone/DNA topoisomerase II/histidine kinase"/>
    <property type="match status" value="1"/>
</dbReference>
<keyword evidence="1" id="KW-0808">Transferase</keyword>
<evidence type="ECO:0000259" key="5">
    <source>
        <dbReference type="PROSITE" id="PS50109"/>
    </source>
</evidence>
<dbReference type="Gene3D" id="1.20.5.1930">
    <property type="match status" value="1"/>
</dbReference>
<accession>A0ABU9B2Y4</accession>
<dbReference type="PANTHER" id="PTHR24421:SF62">
    <property type="entry name" value="SENSORY TRANSDUCTION HISTIDINE KINASE"/>
    <property type="match status" value="1"/>
</dbReference>
<dbReference type="InterPro" id="IPR005467">
    <property type="entry name" value="His_kinase_dom"/>
</dbReference>
<keyword evidence="4" id="KW-0812">Transmembrane</keyword>
<evidence type="ECO:0000256" key="3">
    <source>
        <dbReference type="ARBA" id="ARBA00023012"/>
    </source>
</evidence>
<keyword evidence="6" id="KW-0547">Nucleotide-binding</keyword>
<dbReference type="GO" id="GO:0005524">
    <property type="term" value="F:ATP binding"/>
    <property type="evidence" value="ECO:0007669"/>
    <property type="project" value="UniProtKB-KW"/>
</dbReference>
<dbReference type="Gene3D" id="3.30.565.10">
    <property type="entry name" value="Histidine kinase-like ATPase, C-terminal domain"/>
    <property type="match status" value="1"/>
</dbReference>
<dbReference type="SMART" id="SM00387">
    <property type="entry name" value="HATPase_c"/>
    <property type="match status" value="1"/>
</dbReference>